<dbReference type="RefSeq" id="WP_159345994.1">
    <property type="nucleotide sequence ID" value="NZ_JBALOT010000066.1"/>
</dbReference>
<dbReference type="OrthoDB" id="2897849at2"/>
<evidence type="ECO:0000313" key="3">
    <source>
        <dbReference type="Proteomes" id="UP000465778"/>
    </source>
</evidence>
<keyword evidence="1" id="KW-0472">Membrane</keyword>
<protein>
    <submittedName>
        <fullName evidence="2">Uncharacterized protein</fullName>
    </submittedName>
</protein>
<keyword evidence="1" id="KW-0812">Transmembrane</keyword>
<evidence type="ECO:0000313" key="2">
    <source>
        <dbReference type="EMBL" id="KAF0822502.1"/>
    </source>
</evidence>
<gene>
    <name evidence="2" type="ORF">KIS1582_3719</name>
</gene>
<dbReference type="EMBL" id="VDEM01000055">
    <property type="protein sequence ID" value="KAF0822502.1"/>
    <property type="molecule type" value="Genomic_DNA"/>
</dbReference>
<feature type="transmembrane region" description="Helical" evidence="1">
    <location>
        <begin position="12"/>
        <end position="30"/>
    </location>
</feature>
<dbReference type="Proteomes" id="UP000465778">
    <property type="component" value="Unassembled WGS sequence"/>
</dbReference>
<keyword evidence="1" id="KW-1133">Transmembrane helix</keyword>
<sequence>MGWAELFKEAASLYGLPFALFIALLIWVLWKNDQREGRYLTVIQTLSEDVKERLSKIEARIFDRRDNN</sequence>
<comment type="caution">
    <text evidence="2">The sequence shown here is derived from an EMBL/GenBank/DDBJ whole genome shotgun (WGS) entry which is preliminary data.</text>
</comment>
<name>A0A800N953_CYTFI</name>
<dbReference type="AlphaFoldDB" id="A0A800N953"/>
<evidence type="ECO:0000256" key="1">
    <source>
        <dbReference type="SAM" id="Phobius"/>
    </source>
</evidence>
<accession>A0A800N953</accession>
<reference evidence="2 3" key="1">
    <citation type="journal article" date="2020" name="G3 (Bethesda)">
        <title>Whole Genome Sequencing and Comparative Genomics of Two Nematicidal Bacillus Strains Reveals a Wide Range of Possible Virulence Factors.</title>
        <authorList>
            <person name="Susic N."/>
            <person name="Janezic S."/>
            <person name="Rupnik M."/>
            <person name="Geric Stare B."/>
        </authorList>
    </citation>
    <scope>NUCLEOTIDE SEQUENCE [LARGE SCALE GENOMIC DNA]</scope>
    <source>
        <strain evidence="2 3">I-1582</strain>
    </source>
</reference>
<organism evidence="2 3">
    <name type="scientific">Cytobacillus firmus</name>
    <name type="common">Bacillus firmus</name>
    <dbReference type="NCBI Taxonomy" id="1399"/>
    <lineage>
        <taxon>Bacteria</taxon>
        <taxon>Bacillati</taxon>
        <taxon>Bacillota</taxon>
        <taxon>Bacilli</taxon>
        <taxon>Bacillales</taxon>
        <taxon>Bacillaceae</taxon>
        <taxon>Cytobacillus</taxon>
    </lineage>
</organism>
<proteinExistence type="predicted"/>